<evidence type="ECO:0000313" key="4">
    <source>
        <dbReference type="Proteomes" id="UP001596547"/>
    </source>
</evidence>
<dbReference type="EMBL" id="JBHTBF010000002">
    <property type="protein sequence ID" value="MFC7317473.1"/>
    <property type="molecule type" value="Genomic_DNA"/>
</dbReference>
<dbReference type="PANTHER" id="PTHR21240:SF19">
    <property type="entry name" value="CATALYTIC_ HYDROLASE"/>
    <property type="match status" value="1"/>
</dbReference>
<dbReference type="GeneID" id="79315857"/>
<keyword evidence="1" id="KW-0456">Lyase</keyword>
<accession>A0ABD6AC46</accession>
<comment type="caution">
    <text evidence="3">The sequence shown here is derived from an EMBL/GenBank/DDBJ whole genome shotgun (WGS) entry which is preliminary data.</text>
</comment>
<reference evidence="3 4" key="1">
    <citation type="journal article" date="2019" name="Int. J. Syst. Evol. Microbiol.">
        <title>The Global Catalogue of Microorganisms (GCM) 10K type strain sequencing project: providing services to taxonomists for standard genome sequencing and annotation.</title>
        <authorList>
            <consortium name="The Broad Institute Genomics Platform"/>
            <consortium name="The Broad Institute Genome Sequencing Center for Infectious Disease"/>
            <person name="Wu L."/>
            <person name="Ma J."/>
        </authorList>
    </citation>
    <scope>NUCLEOTIDE SEQUENCE [LARGE SCALE GENOMIC DNA]</scope>
    <source>
        <strain evidence="3 4">PSR21</strain>
    </source>
</reference>
<evidence type="ECO:0000259" key="2">
    <source>
        <dbReference type="Pfam" id="PF04909"/>
    </source>
</evidence>
<dbReference type="CDD" id="cd01292">
    <property type="entry name" value="metallo-dependent_hydrolases"/>
    <property type="match status" value="1"/>
</dbReference>
<proteinExistence type="predicted"/>
<dbReference type="Gene3D" id="3.20.20.140">
    <property type="entry name" value="Metal-dependent hydrolases"/>
    <property type="match status" value="1"/>
</dbReference>
<dbReference type="InterPro" id="IPR032465">
    <property type="entry name" value="ACMSD"/>
</dbReference>
<keyword evidence="4" id="KW-1185">Reference proteome</keyword>
<evidence type="ECO:0000313" key="3">
    <source>
        <dbReference type="EMBL" id="MFC7317473.1"/>
    </source>
</evidence>
<dbReference type="PANTHER" id="PTHR21240">
    <property type="entry name" value="2-AMINO-3-CARBOXYLMUCONATE-6-SEMIALDEHYDE DECARBOXYLASE"/>
    <property type="match status" value="1"/>
</dbReference>
<feature type="domain" description="Amidohydrolase-related" evidence="2">
    <location>
        <begin position="14"/>
        <end position="290"/>
    </location>
</feature>
<organism evidence="3 4">
    <name type="scientific">Halomarina halobia</name>
    <dbReference type="NCBI Taxonomy" id="3033386"/>
    <lineage>
        <taxon>Archaea</taxon>
        <taxon>Methanobacteriati</taxon>
        <taxon>Methanobacteriota</taxon>
        <taxon>Stenosarchaea group</taxon>
        <taxon>Halobacteria</taxon>
        <taxon>Halobacteriales</taxon>
        <taxon>Natronomonadaceae</taxon>
        <taxon>Halomarina</taxon>
    </lineage>
</organism>
<dbReference type="GO" id="GO:0016829">
    <property type="term" value="F:lyase activity"/>
    <property type="evidence" value="ECO:0007669"/>
    <property type="project" value="UniProtKB-KW"/>
</dbReference>
<protein>
    <submittedName>
        <fullName evidence="3">Amidohydrolase family protein</fullName>
    </submittedName>
</protein>
<dbReference type="InterPro" id="IPR032466">
    <property type="entry name" value="Metal_Hydrolase"/>
</dbReference>
<dbReference type="SUPFAM" id="SSF51556">
    <property type="entry name" value="Metallo-dependent hydrolases"/>
    <property type="match status" value="1"/>
</dbReference>
<name>A0ABD6AC46_9EURY</name>
<gene>
    <name evidence="3" type="ORF">ACFQPE_11830</name>
</gene>
<sequence>MLPVLEEQREPRAVDVHAHQPTAEFLEEAGGEMMRDAARKFGTAIETWDYDAMREEYREAGVGRAVLLGWDAETNTGNPPVPNDYVAEVRDESPDFFVGFGGVDPLKDDCVEEAIRCVEDLDLSGFKFQQIAQGFDPSAPEHEPLWGTIADLGVPVVFHGGSSTLGAGAPGGRGLKIKYGNPMLIDDVAAAHPDLRILIAHPAFPWEREQLAICQQKGNVYMDLSGWLPKYVDDQVLHYAGTVLKDKVMFGTDYPMIRPEAWLDSFERHTAFPEAVQRKILWENAEAFFER</sequence>
<dbReference type="Proteomes" id="UP001596547">
    <property type="component" value="Unassembled WGS sequence"/>
</dbReference>
<dbReference type="AlphaFoldDB" id="A0ABD6AC46"/>
<dbReference type="InterPro" id="IPR006680">
    <property type="entry name" value="Amidohydro-rel"/>
</dbReference>
<dbReference type="Pfam" id="PF04909">
    <property type="entry name" value="Amidohydro_2"/>
    <property type="match status" value="1"/>
</dbReference>
<dbReference type="RefSeq" id="WP_276303280.1">
    <property type="nucleotide sequence ID" value="NZ_CP119992.1"/>
</dbReference>
<evidence type="ECO:0000256" key="1">
    <source>
        <dbReference type="ARBA" id="ARBA00023239"/>
    </source>
</evidence>